<dbReference type="SUPFAM" id="SSF103647">
    <property type="entry name" value="TSP type-3 repeat"/>
    <property type="match status" value="1"/>
</dbReference>
<name>E0XTQ2_9SPHI</name>
<organism evidence="2">
    <name type="scientific">uncultured Sphingobacteriales bacterium HF0130_33B19</name>
    <dbReference type="NCBI Taxonomy" id="710991"/>
    <lineage>
        <taxon>Bacteria</taxon>
        <taxon>Pseudomonadati</taxon>
        <taxon>Bacteroidota</taxon>
        <taxon>Sphingobacteriia</taxon>
        <taxon>Sphingobacteriales</taxon>
        <taxon>environmental samples</taxon>
    </lineage>
</organism>
<evidence type="ECO:0000313" key="2">
    <source>
        <dbReference type="EMBL" id="ADI17793.1"/>
    </source>
</evidence>
<reference evidence="2" key="1">
    <citation type="journal article" date="2011" name="Environ. Microbiol.">
        <title>Time-series analyses of Monterey Bay coastal microbial picoplankton using a 'genome proxy' microarray.</title>
        <authorList>
            <person name="Rich V.I."/>
            <person name="Pham V.D."/>
            <person name="Eppley J."/>
            <person name="Shi Y."/>
            <person name="DeLong E.F."/>
        </authorList>
    </citation>
    <scope>NUCLEOTIDE SEQUENCE</scope>
</reference>
<dbReference type="SUPFAM" id="SSF110997">
    <property type="entry name" value="Sporulation related repeat"/>
    <property type="match status" value="1"/>
</dbReference>
<dbReference type="InterPro" id="IPR028974">
    <property type="entry name" value="TSP_type-3_rpt"/>
</dbReference>
<evidence type="ECO:0000256" key="1">
    <source>
        <dbReference type="SAM" id="SignalP"/>
    </source>
</evidence>
<accession>E0XTQ2</accession>
<evidence type="ECO:0008006" key="3">
    <source>
        <dbReference type="Google" id="ProtNLM"/>
    </source>
</evidence>
<dbReference type="GO" id="GO:0005509">
    <property type="term" value="F:calcium ion binding"/>
    <property type="evidence" value="ECO:0007669"/>
    <property type="project" value="InterPro"/>
</dbReference>
<keyword evidence="1" id="KW-0732">Signal</keyword>
<protein>
    <recommendedName>
        <fullName evidence="3">Outer membrane protein beta-barrel domain-containing protein</fullName>
    </recommendedName>
</protein>
<dbReference type="InterPro" id="IPR036680">
    <property type="entry name" value="SPOR-like_sf"/>
</dbReference>
<sequence length="661" mass="74562">MNHFLKKVIILFALVSCANLFAQEDIFGKPEGKPFQPKFTLGTGFYTLTGDIQNKDAGLLNGSSGFNAGMKFDLENNFDLSFLFVNTSFSATVEEDFSSEVDGFGLHFGYTFNEFLKQDKITPNFSLGIQRLGVTTTINSDRKNRTGVIAIPFACGMRMNATERLQFDISVNLGLGFGDIDMSQINKDNADGYMSLNFAMHYDLFTKNNSNDYFDDSYYDDVDFVKLDSQDEDGDLVPDIDDYCPQTQIGVEVDKNGCPLDDDKDGIPNYLDQQKNTPEGSIVDENGVRLTAEKYKSVYSSLEVATRRYANFYNEVEIKRENYKSIDDYLIAKANAFNKVFNENLNDNSRVVDLIYKVKIGEFIDGVPAKIANKLLSLDDLESFTMDNDAVVYAVGSYTNLQDARNRLFIMEESGFDDTYVIVDNNGEISEYVEPKIEQELDEDELVVADPIKDENIDIKDNNTTVEIENPIYETVYRIQIGAFSKPLSEKVFVGVNNVISFTGKDGFVRYMTGAFSDYSEAVDYQAQMRARGFEDAFIVTYRDGERISLNIAMKKEKNIPVMEEKESKGLVLDLEFTVQIMVDEVLISADDLQKMTLLGNFDKKAKGSDMYEYYAGTYSNLEEANIQLEKAKQAGFTNSFVFATKNGERISLEEAKVLVQ</sequence>
<proteinExistence type="predicted"/>
<feature type="chain" id="PRO_5003143142" description="Outer membrane protein beta-barrel domain-containing protein" evidence="1">
    <location>
        <begin position="23"/>
        <end position="661"/>
    </location>
</feature>
<feature type="signal peptide" evidence="1">
    <location>
        <begin position="1"/>
        <end position="22"/>
    </location>
</feature>
<dbReference type="GO" id="GO:0042834">
    <property type="term" value="F:peptidoglycan binding"/>
    <property type="evidence" value="ECO:0007669"/>
    <property type="project" value="InterPro"/>
</dbReference>
<dbReference type="AlphaFoldDB" id="E0XTQ2"/>
<dbReference type="EMBL" id="GU474874">
    <property type="protein sequence ID" value="ADI17793.1"/>
    <property type="molecule type" value="Genomic_DNA"/>
</dbReference>